<comment type="caution">
    <text evidence="2">The sequence shown here is derived from an EMBL/GenBank/DDBJ whole genome shotgun (WGS) entry which is preliminary data.</text>
</comment>
<feature type="region of interest" description="Disordered" evidence="1">
    <location>
        <begin position="228"/>
        <end position="310"/>
    </location>
</feature>
<proteinExistence type="predicted"/>
<gene>
    <name evidence="2" type="ORF">HNR25_001180</name>
</gene>
<evidence type="ECO:0000313" key="3">
    <source>
        <dbReference type="Proteomes" id="UP000578077"/>
    </source>
</evidence>
<feature type="region of interest" description="Disordered" evidence="1">
    <location>
        <begin position="190"/>
        <end position="210"/>
    </location>
</feature>
<protein>
    <submittedName>
        <fullName evidence="2">Uncharacterized protein</fullName>
    </submittedName>
</protein>
<evidence type="ECO:0000256" key="1">
    <source>
        <dbReference type="SAM" id="MobiDB-lite"/>
    </source>
</evidence>
<dbReference type="Proteomes" id="UP000578077">
    <property type="component" value="Unassembled WGS sequence"/>
</dbReference>
<sequence length="323" mass="35671">MRRVSRCPFSDNRPRLAVAEPLPRRSRGAAGPPATSYGYAEFPVSVRSPLPLGGRRIRDAAPARTYVPRWGRRARSGRRHALFGRGGVGGEPTEQKELPLGAHPIARDCGRPCHTGSGTGDGEDVRWTVTEGDRLHVLERRTRNADGCMIPYYGDDEIIVPCGISAEISRSQLSDLRMDRVLDCELQATRNPGGLDRREPQRQQRIRRLPGFSETGILRRAEHRVAGRWPARAARVRTPSSSPRRRRPRARRPLSPAENRRRSCSRPIRSSASTGRIPHRAATSSCPDEARGRDGGVLTPPAGCAGCGRPPLRGRRGSRGCWC</sequence>
<evidence type="ECO:0000313" key="2">
    <source>
        <dbReference type="EMBL" id="MBB5997429.1"/>
    </source>
</evidence>
<name>A0A841E7Z4_9ACTN</name>
<keyword evidence="3" id="KW-1185">Reference proteome</keyword>
<dbReference type="AlphaFoldDB" id="A0A841E7Z4"/>
<feature type="compositionally biased region" description="Low complexity" evidence="1">
    <location>
        <begin position="300"/>
        <end position="310"/>
    </location>
</feature>
<feature type="compositionally biased region" description="Low complexity" evidence="1">
    <location>
        <begin position="230"/>
        <end position="242"/>
    </location>
</feature>
<accession>A0A841E7Z4</accession>
<feature type="compositionally biased region" description="Basic residues" evidence="1">
    <location>
        <begin position="243"/>
        <end position="252"/>
    </location>
</feature>
<reference evidence="2 3" key="1">
    <citation type="submission" date="2020-08" db="EMBL/GenBank/DDBJ databases">
        <title>Sequencing the genomes of 1000 actinobacteria strains.</title>
        <authorList>
            <person name="Klenk H.-P."/>
        </authorList>
    </citation>
    <scope>NUCLEOTIDE SEQUENCE [LARGE SCALE GENOMIC DNA]</scope>
    <source>
        <strain evidence="2 3">DSM 44593</strain>
    </source>
</reference>
<dbReference type="EMBL" id="JACHLY010000001">
    <property type="protein sequence ID" value="MBB5997429.1"/>
    <property type="molecule type" value="Genomic_DNA"/>
</dbReference>
<organism evidence="2 3">
    <name type="scientific">Streptomonospora salina</name>
    <dbReference type="NCBI Taxonomy" id="104205"/>
    <lineage>
        <taxon>Bacteria</taxon>
        <taxon>Bacillati</taxon>
        <taxon>Actinomycetota</taxon>
        <taxon>Actinomycetes</taxon>
        <taxon>Streptosporangiales</taxon>
        <taxon>Nocardiopsidaceae</taxon>
        <taxon>Streptomonospora</taxon>
    </lineage>
</organism>